<keyword evidence="7" id="KW-1133">Transmembrane helix</keyword>
<proteinExistence type="inferred from homology"/>
<name>A0A8T2JS25_9PIPI</name>
<keyword evidence="6" id="KW-0735">Signal-anchor</keyword>
<reference evidence="11" key="1">
    <citation type="thesis" date="2020" institute="ProQuest LLC" country="789 East Eisenhower Parkway, Ann Arbor, MI, USA">
        <title>Comparative Genomics and Chromosome Evolution.</title>
        <authorList>
            <person name="Mudd A.B."/>
        </authorList>
    </citation>
    <scope>NUCLEOTIDE SEQUENCE</scope>
    <source>
        <strain evidence="11">Female2</strain>
        <tissue evidence="11">Blood</tissue>
    </source>
</reference>
<keyword evidence="4" id="KW-0808">Transferase</keyword>
<dbReference type="PANTHER" id="PTHR19297">
    <property type="entry name" value="GLYCOSYLTRANSFERASE 14 FAMILY MEMBER"/>
    <property type="match status" value="1"/>
</dbReference>
<keyword evidence="12" id="KW-1185">Reference proteome</keyword>
<evidence type="ECO:0008006" key="13">
    <source>
        <dbReference type="Google" id="ProtNLM"/>
    </source>
</evidence>
<comment type="subcellular location">
    <subcellularLocation>
        <location evidence="1">Golgi apparatus membrane</location>
        <topology evidence="1">Single-pass type II membrane protein</topology>
    </subcellularLocation>
</comment>
<keyword evidence="5" id="KW-0812">Transmembrane</keyword>
<evidence type="ECO:0000256" key="7">
    <source>
        <dbReference type="ARBA" id="ARBA00022989"/>
    </source>
</evidence>
<accession>A0A8T2JS25</accession>
<evidence type="ECO:0000256" key="2">
    <source>
        <dbReference type="ARBA" id="ARBA00004922"/>
    </source>
</evidence>
<dbReference type="GO" id="GO:0008375">
    <property type="term" value="F:acetylglucosaminyltransferase activity"/>
    <property type="evidence" value="ECO:0007669"/>
    <property type="project" value="TreeGrafter"/>
</dbReference>
<dbReference type="AlphaFoldDB" id="A0A8T2JS25"/>
<evidence type="ECO:0000313" key="11">
    <source>
        <dbReference type="EMBL" id="KAG8447102.1"/>
    </source>
</evidence>
<dbReference type="Proteomes" id="UP000812440">
    <property type="component" value="Chromosome 8_10"/>
</dbReference>
<comment type="pathway">
    <text evidence="2">Protein modification; protein glycosylation.</text>
</comment>
<evidence type="ECO:0000256" key="8">
    <source>
        <dbReference type="ARBA" id="ARBA00023136"/>
    </source>
</evidence>
<dbReference type="InterPro" id="IPR003406">
    <property type="entry name" value="Glyco_trans_14"/>
</dbReference>
<evidence type="ECO:0000256" key="6">
    <source>
        <dbReference type="ARBA" id="ARBA00022968"/>
    </source>
</evidence>
<keyword evidence="9" id="KW-0325">Glycoprotein</keyword>
<organism evidence="11 12">
    <name type="scientific">Hymenochirus boettgeri</name>
    <name type="common">Congo dwarf clawed frog</name>
    <dbReference type="NCBI Taxonomy" id="247094"/>
    <lineage>
        <taxon>Eukaryota</taxon>
        <taxon>Metazoa</taxon>
        <taxon>Chordata</taxon>
        <taxon>Craniata</taxon>
        <taxon>Vertebrata</taxon>
        <taxon>Euteleostomi</taxon>
        <taxon>Amphibia</taxon>
        <taxon>Batrachia</taxon>
        <taxon>Anura</taxon>
        <taxon>Pipoidea</taxon>
        <taxon>Pipidae</taxon>
        <taxon>Pipinae</taxon>
        <taxon>Hymenochirus</taxon>
    </lineage>
</organism>
<comment type="caution">
    <text evidence="11">The sequence shown here is derived from an EMBL/GenBank/DDBJ whole genome shotgun (WGS) entry which is preliminary data.</text>
</comment>
<dbReference type="EMBL" id="JAACNH010000003">
    <property type="protein sequence ID" value="KAG8447102.1"/>
    <property type="molecule type" value="Genomic_DNA"/>
</dbReference>
<evidence type="ECO:0000256" key="10">
    <source>
        <dbReference type="ARBA" id="ARBA00038150"/>
    </source>
</evidence>
<gene>
    <name evidence="11" type="ORF">GDO86_014526</name>
</gene>
<evidence type="ECO:0000313" key="12">
    <source>
        <dbReference type="Proteomes" id="UP000812440"/>
    </source>
</evidence>
<dbReference type="GO" id="GO:0000139">
    <property type="term" value="C:Golgi membrane"/>
    <property type="evidence" value="ECO:0007669"/>
    <property type="project" value="UniProtKB-SubCell"/>
</dbReference>
<evidence type="ECO:0000256" key="1">
    <source>
        <dbReference type="ARBA" id="ARBA00004323"/>
    </source>
</evidence>
<keyword evidence="8" id="KW-0472">Membrane</keyword>
<evidence type="ECO:0000256" key="5">
    <source>
        <dbReference type="ARBA" id="ARBA00022692"/>
    </source>
</evidence>
<comment type="similarity">
    <text evidence="10">Belongs to the glycosyltransferase 14 family.</text>
</comment>
<sequence length="438" mass="50418">MTKLCRSRSGLLLCLSACVLIFVFYNFGDLDNKDFFAPEIKECGVYPDELCAALLESKPAALEIANICQAALPLSKDQGPQCLQEPTSCAKIIQELHFIMEPLSEEEANFPLAYILTIHQKLDMFVKLLSAIYYPQNIYCIHIDKKSPKPFSEAVKKLTGCFENILLASKVEAVVYAGFSRLQADINCMKDLNNSGTKWKYVINLCGQDFPMKTNREIIQYLRNKWKGRNLTPGIVQPLHIKYRTAVSYKEFVNLEKSYIYPTETLKSQPPHSLTLYFGTSYYALTRDFVHFVLSDYRAKDLLEWSRDTYSPDEHYWVTLNRIKDAPGSTPKAGWEGNIRVVKWKDQEGDTHPGCYGHYVRDICVYGLGDLHWLANTPHLFANKFDPEQYPLVTDCLERYHRLKVLNGSDVQSEPHWYFQGDYFRISKGSRDLRKVTS</sequence>
<evidence type="ECO:0000256" key="3">
    <source>
        <dbReference type="ARBA" id="ARBA00022676"/>
    </source>
</evidence>
<evidence type="ECO:0000256" key="4">
    <source>
        <dbReference type="ARBA" id="ARBA00022679"/>
    </source>
</evidence>
<evidence type="ECO:0000256" key="9">
    <source>
        <dbReference type="ARBA" id="ARBA00023180"/>
    </source>
</evidence>
<keyword evidence="3" id="KW-0328">Glycosyltransferase</keyword>
<dbReference type="Pfam" id="PF02485">
    <property type="entry name" value="Branch"/>
    <property type="match status" value="1"/>
</dbReference>
<protein>
    <recommendedName>
        <fullName evidence="13">Beta-1,3-galactosyl-O-glycosyl-glycoprotein beta-1,6-N-acetylglucosaminyltransferase 7</fullName>
    </recommendedName>
</protein>
<dbReference type="OrthoDB" id="2019572at2759"/>
<dbReference type="PANTHER" id="PTHR19297:SF178">
    <property type="entry name" value="BETA-1,3-GALACTOSYL-O-GLYCOSYL-GLYCOPROTEIN BETA-1,6-N-ACETYLGLUCOSAMINYLTRANSFERASE 7"/>
    <property type="match status" value="1"/>
</dbReference>